<feature type="domain" description="O-GlcNAc transferase C-terminal" evidence="9">
    <location>
        <begin position="673"/>
        <end position="848"/>
    </location>
</feature>
<keyword evidence="7 8" id="KW-0802">TPR repeat</keyword>
<evidence type="ECO:0000256" key="6">
    <source>
        <dbReference type="ARBA" id="ARBA00022737"/>
    </source>
</evidence>
<evidence type="ECO:0000256" key="2">
    <source>
        <dbReference type="ARBA" id="ARBA00005386"/>
    </source>
</evidence>
<keyword evidence="6" id="KW-0677">Repeat</keyword>
<dbReference type="SUPFAM" id="SSF48452">
    <property type="entry name" value="TPR-like"/>
    <property type="match status" value="2"/>
</dbReference>
<dbReference type="EC" id="2.4.1.255" evidence="3"/>
<dbReference type="AlphaFoldDB" id="A0A1X7EHD3"/>
<dbReference type="EMBL" id="FXAK01000002">
    <property type="protein sequence ID" value="SMF33936.1"/>
    <property type="molecule type" value="Genomic_DNA"/>
</dbReference>
<evidence type="ECO:0000256" key="3">
    <source>
        <dbReference type="ARBA" id="ARBA00011970"/>
    </source>
</evidence>
<gene>
    <name evidence="10" type="ORF">SAMN02982917_1696</name>
</gene>
<dbReference type="InterPro" id="IPR051939">
    <property type="entry name" value="Glycosyltr_41/O-GlcNAc_trsf"/>
</dbReference>
<dbReference type="Gene3D" id="1.25.40.10">
    <property type="entry name" value="Tetratricopeptide repeat domain"/>
    <property type="match status" value="3"/>
</dbReference>
<evidence type="ECO:0000256" key="1">
    <source>
        <dbReference type="ARBA" id="ARBA00004922"/>
    </source>
</evidence>
<dbReference type="PROSITE" id="PS50005">
    <property type="entry name" value="TPR"/>
    <property type="match status" value="1"/>
</dbReference>
<evidence type="ECO:0000256" key="5">
    <source>
        <dbReference type="ARBA" id="ARBA00022679"/>
    </source>
</evidence>
<feature type="repeat" description="TPR" evidence="8">
    <location>
        <begin position="418"/>
        <end position="451"/>
    </location>
</feature>
<dbReference type="Pfam" id="PF13432">
    <property type="entry name" value="TPR_16"/>
    <property type="match status" value="3"/>
</dbReference>
<organism evidence="10 11">
    <name type="scientific">Azospirillum oryzae</name>
    <dbReference type="NCBI Taxonomy" id="286727"/>
    <lineage>
        <taxon>Bacteria</taxon>
        <taxon>Pseudomonadati</taxon>
        <taxon>Pseudomonadota</taxon>
        <taxon>Alphaproteobacteria</taxon>
        <taxon>Rhodospirillales</taxon>
        <taxon>Azospirillaceae</taxon>
        <taxon>Azospirillum</taxon>
    </lineage>
</organism>
<reference evidence="10 11" key="1">
    <citation type="submission" date="2017-04" db="EMBL/GenBank/DDBJ databases">
        <authorList>
            <person name="Afonso C.L."/>
            <person name="Miller P.J."/>
            <person name="Scott M.A."/>
            <person name="Spackman E."/>
            <person name="Goraichik I."/>
            <person name="Dimitrov K.M."/>
            <person name="Suarez D.L."/>
            <person name="Swayne D.E."/>
        </authorList>
    </citation>
    <scope>NUCLEOTIDE SEQUENCE [LARGE SCALE GENOMIC DNA]</scope>
    <source>
        <strain evidence="10 11">A2P</strain>
    </source>
</reference>
<feature type="domain" description="O-GlcNAc transferase C-terminal" evidence="9">
    <location>
        <begin position="493"/>
        <end position="641"/>
    </location>
</feature>
<dbReference type="PANTHER" id="PTHR44835">
    <property type="entry name" value="UDP-N-ACETYLGLUCOSAMINE--PEPTIDE N-ACETYLGLUCOSAMINYLTRANSFERASE SPINDLY-RELATED"/>
    <property type="match status" value="1"/>
</dbReference>
<dbReference type="InterPro" id="IPR029489">
    <property type="entry name" value="OGT/SEC/SPY_C"/>
</dbReference>
<comment type="pathway">
    <text evidence="1">Protein modification; protein glycosylation.</text>
</comment>
<accession>A0A1X7EHD3</accession>
<dbReference type="STRING" id="286727.SAMN02982917_1696"/>
<sequence>MKPNHRPPQRPPGTADAQVLLTRAVTHHQNGQLAEAATLYEQVLKRLPKQADALHLSGLIKAQTGAPAEGIERIRQAMKADPKQPVFHANLGRLLEAAERWEDAATAFRSAARLAPLDPTLARMEAAVWTRLGRQGPAAQALLRAMALEPVDAGSAADLGDALYDCGRFLHAADWYGRAARLEPHRVLAAFNRGAALRDAGRTDLAEAAFRALAGLAPLMVEPLEQCLQIRQQSGDGAGALAAARRLLALDPGRPAAVRSLGGSASDPVWLARLVRLEPLAEEAVLALAGRLYGRRTAEAERAYRHALALSPASGLALSGLGLARATLGMEGATRWSLRAVRVAPGDAAPAANAGSAFQLALQPEAALSWHRRALALMPGDAAAWVNIGTLLLDANAAEEAIPPLERARRLGDPGQLALANSNLGVAWMALGLHGEAVAAFRAALDRTPDDAAIRSNMLFCLCFDDRADPVEVFREHRAFERHLPAVPAAPHAVENRDPERTLRVGYLSPDFQRYPGPGYHFLLPLIEGHDRRAVEVTCYHNDRSRDATTERFQAAADRWRDVAALSDEELDRRIRQDRIDILVDAGGHMSRNRMPLVARRPAPLQVSLPLYPNTTGLSAVDYQIADPRVAPPGADGLHAETLIRLPGCVLCYRPAESGFAPPDRPPLERNGHVTFGSFNNITKVNAATIALWARLLAAVPTAKLVLKWRGLGSGGGADRRLLAAFARHGIAAERLELRGITPDPYQDYVTIDVALDPVFANGGTTICDALWMGVPVLNQSGPTKIGRWGATMLDAVGMGELVTRDDDGYLAQGVRLATDRGFLDAQRKDLRERMRRSALMDEPGYARAVEAGYRSAWRRWCAGLPPVAIDVVEGEGRA</sequence>
<dbReference type="InterPro" id="IPR011990">
    <property type="entry name" value="TPR-like_helical_dom_sf"/>
</dbReference>
<evidence type="ECO:0000256" key="4">
    <source>
        <dbReference type="ARBA" id="ARBA00022676"/>
    </source>
</evidence>
<dbReference type="SMART" id="SM00028">
    <property type="entry name" value="TPR"/>
    <property type="match status" value="8"/>
</dbReference>
<evidence type="ECO:0000256" key="7">
    <source>
        <dbReference type="ARBA" id="ARBA00022803"/>
    </source>
</evidence>
<evidence type="ECO:0000313" key="11">
    <source>
        <dbReference type="Proteomes" id="UP000192936"/>
    </source>
</evidence>
<dbReference type="Pfam" id="PF13844">
    <property type="entry name" value="Glyco_transf_41"/>
    <property type="match status" value="2"/>
</dbReference>
<dbReference type="Proteomes" id="UP000192936">
    <property type="component" value="Unassembled WGS sequence"/>
</dbReference>
<evidence type="ECO:0000256" key="8">
    <source>
        <dbReference type="PROSITE-ProRule" id="PRU00339"/>
    </source>
</evidence>
<evidence type="ECO:0000259" key="9">
    <source>
        <dbReference type="Pfam" id="PF13844"/>
    </source>
</evidence>
<protein>
    <recommendedName>
        <fullName evidence="3">protein O-GlcNAc transferase</fullName>
        <ecNumber evidence="3">2.4.1.255</ecNumber>
    </recommendedName>
</protein>
<dbReference type="SUPFAM" id="SSF53756">
    <property type="entry name" value="UDP-Glycosyltransferase/glycogen phosphorylase"/>
    <property type="match status" value="1"/>
</dbReference>
<comment type="similarity">
    <text evidence="2">Belongs to the glycosyltransferase 41 family. O-GlcNAc transferase subfamily.</text>
</comment>
<keyword evidence="4" id="KW-0328">Glycosyltransferase</keyword>
<dbReference type="InterPro" id="IPR019734">
    <property type="entry name" value="TPR_rpt"/>
</dbReference>
<dbReference type="Gene3D" id="3.40.50.2000">
    <property type="entry name" value="Glycogen Phosphorylase B"/>
    <property type="match status" value="1"/>
</dbReference>
<dbReference type="GO" id="GO:0097363">
    <property type="term" value="F:protein O-acetylglucosaminyltransferase activity"/>
    <property type="evidence" value="ECO:0007669"/>
    <property type="project" value="UniProtKB-EC"/>
</dbReference>
<proteinExistence type="inferred from homology"/>
<dbReference type="Gene3D" id="3.40.50.11380">
    <property type="match status" value="1"/>
</dbReference>
<dbReference type="PANTHER" id="PTHR44835:SF1">
    <property type="entry name" value="PROTEIN O-GLCNAC TRANSFERASE"/>
    <property type="match status" value="1"/>
</dbReference>
<dbReference type="RefSeq" id="WP_280174736.1">
    <property type="nucleotide sequence ID" value="NZ_FXAK01000002.1"/>
</dbReference>
<evidence type="ECO:0000313" key="10">
    <source>
        <dbReference type="EMBL" id="SMF33936.1"/>
    </source>
</evidence>
<name>A0A1X7EHD3_9PROT</name>
<keyword evidence="5 10" id="KW-0808">Transferase</keyword>